<comment type="caution">
    <text evidence="4">The sequence shown here is derived from an EMBL/GenBank/DDBJ whole genome shotgun (WGS) entry which is preliminary data.</text>
</comment>
<keyword evidence="2" id="KW-0732">Signal</keyword>
<organism evidence="4 5">
    <name type="scientific">Sinomonas halotolerans</name>
    <dbReference type="NCBI Taxonomy" id="1644133"/>
    <lineage>
        <taxon>Bacteria</taxon>
        <taxon>Bacillati</taxon>
        <taxon>Actinomycetota</taxon>
        <taxon>Actinomycetes</taxon>
        <taxon>Micrococcales</taxon>
        <taxon>Micrococcaceae</taxon>
        <taxon>Sinomonas</taxon>
    </lineage>
</organism>
<keyword evidence="4" id="KW-0326">Glycosidase</keyword>
<feature type="region of interest" description="Disordered" evidence="1">
    <location>
        <begin position="106"/>
        <end position="127"/>
    </location>
</feature>
<protein>
    <submittedName>
        <fullName evidence="4">Phosphodiester glycosidase family protein</fullName>
    </submittedName>
</protein>
<reference evidence="4 5" key="1">
    <citation type="submission" date="2024-05" db="EMBL/GenBank/DDBJ databases">
        <title>Sinomonas sp. nov., isolated from a waste landfill.</title>
        <authorList>
            <person name="Zhao Y."/>
        </authorList>
    </citation>
    <scope>NUCLEOTIDE SEQUENCE [LARGE SCALE GENOMIC DNA]</scope>
    <source>
        <strain evidence="4 5">CCTCC AB2014300</strain>
    </source>
</reference>
<dbReference type="PANTHER" id="PTHR40446">
    <property type="entry name" value="N-ACETYLGLUCOSAMINE-1-PHOSPHODIESTER ALPHA-N-ACETYLGLUCOSAMINIDASE"/>
    <property type="match status" value="1"/>
</dbReference>
<evidence type="ECO:0000313" key="5">
    <source>
        <dbReference type="Proteomes" id="UP001422074"/>
    </source>
</evidence>
<dbReference type="InterPro" id="IPR018711">
    <property type="entry name" value="NAGPA"/>
</dbReference>
<feature type="chain" id="PRO_5045139888" evidence="2">
    <location>
        <begin position="32"/>
        <end position="566"/>
    </location>
</feature>
<evidence type="ECO:0000313" key="4">
    <source>
        <dbReference type="EMBL" id="MEN2744425.1"/>
    </source>
</evidence>
<evidence type="ECO:0000259" key="3">
    <source>
        <dbReference type="PROSITE" id="PS51724"/>
    </source>
</evidence>
<dbReference type="Proteomes" id="UP001422074">
    <property type="component" value="Unassembled WGS sequence"/>
</dbReference>
<dbReference type="InterPro" id="IPR007730">
    <property type="entry name" value="SPOR-like_dom"/>
</dbReference>
<feature type="compositionally biased region" description="Polar residues" evidence="1">
    <location>
        <begin position="74"/>
        <end position="85"/>
    </location>
</feature>
<sequence length="566" mass="57251">MIAPTSNFSRLYAACAAVAAAAALTAPAAFAEPAPAPAPSSSSPSAAPSSSATPDPTAQAGRLALGAEDLPETRTVTQLAPGVTRTSITRGAPSASLFWTAEVAVPSDSPDPDAPASAISSREGAERTAERLRAAGVDARVEHVVSPQLADAGGELGYRVRAGNVATKAEGAGLVAQIKAAGYASSLVYTGWDGDSASGDNSHGQWKLEVLTIDPKEYTGQLAASFGPDLQGRESVTALAQAQGALAGVNGGFFVFDPKAGAEGDPAGVGVYGGRTLSEPVGDRPALVVDGKHSRTSVERLRWRGTVRAGSEQLVLDGVDRVPGLVRNCGGTGDTPTWLPLHDVTCTDADELVAFTSDFGPQTPAGAGVEVVLDASGRVTEVRGQRGMAVPAGARTLQATGSAAVQLREIAPVGRQLQVTTGLVGEDGKALDAGKSTSVVNGGPLLIQDGAENVTAARDGMVHPGKPSFFYGWVHKRNPRTFAGVDAQGRTLLVTADGRQTDRLGLSIKETAQVAASLGMVQAINLDGGGSTAMSVGGSLVTSPSGGTERTVGDALLLLPGRETAG</sequence>
<evidence type="ECO:0000256" key="2">
    <source>
        <dbReference type="SAM" id="SignalP"/>
    </source>
</evidence>
<dbReference type="PANTHER" id="PTHR40446:SF2">
    <property type="entry name" value="N-ACETYLGLUCOSAMINE-1-PHOSPHODIESTER ALPHA-N-ACETYLGLUCOSAMINIDASE"/>
    <property type="match status" value="1"/>
</dbReference>
<feature type="domain" description="SPOR" evidence="3">
    <location>
        <begin position="106"/>
        <end position="191"/>
    </location>
</feature>
<dbReference type="InterPro" id="IPR036680">
    <property type="entry name" value="SPOR-like_sf"/>
</dbReference>
<keyword evidence="4" id="KW-0378">Hydrolase</keyword>
<dbReference type="Gene3D" id="3.30.70.1070">
    <property type="entry name" value="Sporulation related repeat"/>
    <property type="match status" value="1"/>
</dbReference>
<gene>
    <name evidence="4" type="ORF">ABCQ75_07710</name>
</gene>
<feature type="signal peptide" evidence="2">
    <location>
        <begin position="1"/>
        <end position="31"/>
    </location>
</feature>
<dbReference type="Pfam" id="PF09992">
    <property type="entry name" value="NAGPA"/>
    <property type="match status" value="1"/>
</dbReference>
<accession>A0ABU9X1W2</accession>
<feature type="region of interest" description="Disordered" evidence="1">
    <location>
        <begin position="32"/>
        <end position="85"/>
    </location>
</feature>
<dbReference type="Pfam" id="PF05036">
    <property type="entry name" value="SPOR"/>
    <property type="match status" value="1"/>
</dbReference>
<dbReference type="EMBL" id="JBDFRB010000005">
    <property type="protein sequence ID" value="MEN2744425.1"/>
    <property type="molecule type" value="Genomic_DNA"/>
</dbReference>
<proteinExistence type="predicted"/>
<dbReference type="RefSeq" id="WP_345884435.1">
    <property type="nucleotide sequence ID" value="NZ_JBDFRB010000005.1"/>
</dbReference>
<dbReference type="PROSITE" id="PS51724">
    <property type="entry name" value="SPOR"/>
    <property type="match status" value="1"/>
</dbReference>
<feature type="compositionally biased region" description="Low complexity" evidence="1">
    <location>
        <begin position="32"/>
        <end position="60"/>
    </location>
</feature>
<keyword evidence="5" id="KW-1185">Reference proteome</keyword>
<name>A0ABU9X1W2_9MICC</name>
<dbReference type="SUPFAM" id="SSF110997">
    <property type="entry name" value="Sporulation related repeat"/>
    <property type="match status" value="1"/>
</dbReference>
<evidence type="ECO:0000256" key="1">
    <source>
        <dbReference type="SAM" id="MobiDB-lite"/>
    </source>
</evidence>
<dbReference type="GO" id="GO:0016798">
    <property type="term" value="F:hydrolase activity, acting on glycosyl bonds"/>
    <property type="evidence" value="ECO:0007669"/>
    <property type="project" value="UniProtKB-KW"/>
</dbReference>